<keyword evidence="1 3" id="KW-0808">Transferase</keyword>
<dbReference type="STRING" id="351605.Gura_0997"/>
<dbReference type="CDD" id="cd03522">
    <property type="entry name" value="MoeA_like"/>
    <property type="match status" value="1"/>
</dbReference>
<dbReference type="EC" id="2.10.1.1" evidence="1"/>
<dbReference type="GO" id="GO:0006777">
    <property type="term" value="P:Mo-molybdopterin cofactor biosynthetic process"/>
    <property type="evidence" value="ECO:0007669"/>
    <property type="project" value="UniProtKB-UniRule"/>
</dbReference>
<dbReference type="Proteomes" id="UP000006695">
    <property type="component" value="Chromosome"/>
</dbReference>
<comment type="function">
    <text evidence="1">Catalyzes the insertion of molybdate into adenylated molybdopterin with the concomitant release of AMP.</text>
</comment>
<reference evidence="3 4" key="1">
    <citation type="submission" date="2007-05" db="EMBL/GenBank/DDBJ databases">
        <title>Complete sequence of Geobacter uraniireducens Rf4.</title>
        <authorList>
            <consortium name="US DOE Joint Genome Institute"/>
            <person name="Copeland A."/>
            <person name="Lucas S."/>
            <person name="Lapidus A."/>
            <person name="Barry K."/>
            <person name="Detter J.C."/>
            <person name="Glavina del Rio T."/>
            <person name="Hammon N."/>
            <person name="Israni S."/>
            <person name="Dalin E."/>
            <person name="Tice H."/>
            <person name="Pitluck S."/>
            <person name="Chertkov O."/>
            <person name="Brettin T."/>
            <person name="Bruce D."/>
            <person name="Han C."/>
            <person name="Schmutz J."/>
            <person name="Larimer F."/>
            <person name="Land M."/>
            <person name="Hauser L."/>
            <person name="Kyrpides N."/>
            <person name="Mikhailova N."/>
            <person name="Shelobolina E."/>
            <person name="Aklujkar M."/>
            <person name="Lovley D."/>
            <person name="Richardson P."/>
        </authorList>
    </citation>
    <scope>NUCLEOTIDE SEQUENCE [LARGE SCALE GENOMIC DNA]</scope>
    <source>
        <strain evidence="3 4">Rf4</strain>
    </source>
</reference>
<dbReference type="InterPro" id="IPR038987">
    <property type="entry name" value="MoeA-like"/>
</dbReference>
<feature type="domain" description="MoaB/Mog" evidence="2">
    <location>
        <begin position="175"/>
        <end position="307"/>
    </location>
</feature>
<gene>
    <name evidence="3" type="ordered locus">Gura_0997</name>
</gene>
<dbReference type="GO" id="GO:0061599">
    <property type="term" value="F:molybdopterin molybdotransferase activity"/>
    <property type="evidence" value="ECO:0007669"/>
    <property type="project" value="UniProtKB-UniRule"/>
</dbReference>
<evidence type="ECO:0000313" key="3">
    <source>
        <dbReference type="EMBL" id="ABQ25203.1"/>
    </source>
</evidence>
<evidence type="ECO:0000313" key="4">
    <source>
        <dbReference type="Proteomes" id="UP000006695"/>
    </source>
</evidence>
<dbReference type="PANTHER" id="PTHR10192:SF28">
    <property type="entry name" value="MOLYBDOPTERIN MOLYBDENUMTRANSFERASE"/>
    <property type="match status" value="1"/>
</dbReference>
<dbReference type="HOGENOM" id="CLU_068847_1_0_7"/>
<dbReference type="EMBL" id="CP000698">
    <property type="protein sequence ID" value="ABQ25203.1"/>
    <property type="molecule type" value="Genomic_DNA"/>
</dbReference>
<dbReference type="Gene3D" id="3.40.980.10">
    <property type="entry name" value="MoaB/Mog-like domain"/>
    <property type="match status" value="1"/>
</dbReference>
<dbReference type="Pfam" id="PF00994">
    <property type="entry name" value="MoCF_biosynth"/>
    <property type="match status" value="1"/>
</dbReference>
<comment type="similarity">
    <text evidence="1">Belongs to the MoeA family.</text>
</comment>
<keyword evidence="1" id="KW-0501">Molybdenum cofactor biosynthesis</keyword>
<dbReference type="PANTHER" id="PTHR10192">
    <property type="entry name" value="MOLYBDOPTERIN BIOSYNTHESIS PROTEIN"/>
    <property type="match status" value="1"/>
</dbReference>
<comment type="cofactor">
    <cofactor evidence="1">
        <name>Mg(2+)</name>
        <dbReference type="ChEBI" id="CHEBI:18420"/>
    </cofactor>
</comment>
<protein>
    <recommendedName>
        <fullName evidence="1">Molybdopterin molybdenumtransferase</fullName>
        <ecNumber evidence="1">2.10.1.1</ecNumber>
    </recommendedName>
</protein>
<evidence type="ECO:0000256" key="1">
    <source>
        <dbReference type="RuleBase" id="RU365090"/>
    </source>
</evidence>
<comment type="pathway">
    <text evidence="1">Cofactor biosynthesis; molybdopterin biosynthesis.</text>
</comment>
<dbReference type="AlphaFoldDB" id="A5GB49"/>
<organism evidence="3 4">
    <name type="scientific">Geotalea uraniireducens (strain Rf4)</name>
    <name type="common">Geobacter uraniireducens</name>
    <dbReference type="NCBI Taxonomy" id="351605"/>
    <lineage>
        <taxon>Bacteria</taxon>
        <taxon>Pseudomonadati</taxon>
        <taxon>Thermodesulfobacteriota</taxon>
        <taxon>Desulfuromonadia</taxon>
        <taxon>Geobacterales</taxon>
        <taxon>Geobacteraceae</taxon>
        <taxon>Geotalea</taxon>
    </lineage>
</organism>
<keyword evidence="1" id="KW-0500">Molybdenum</keyword>
<dbReference type="InterPro" id="IPR001453">
    <property type="entry name" value="MoaB/Mog_dom"/>
</dbReference>
<comment type="catalytic activity">
    <reaction evidence="1">
        <text>adenylyl-molybdopterin + molybdate = Mo-molybdopterin + AMP + H(+)</text>
        <dbReference type="Rhea" id="RHEA:35047"/>
        <dbReference type="ChEBI" id="CHEBI:15378"/>
        <dbReference type="ChEBI" id="CHEBI:36264"/>
        <dbReference type="ChEBI" id="CHEBI:62727"/>
        <dbReference type="ChEBI" id="CHEBI:71302"/>
        <dbReference type="ChEBI" id="CHEBI:456215"/>
    </reaction>
</comment>
<evidence type="ECO:0000259" key="2">
    <source>
        <dbReference type="SMART" id="SM00852"/>
    </source>
</evidence>
<dbReference type="UniPathway" id="UPA00344"/>
<dbReference type="GO" id="GO:0046872">
    <property type="term" value="F:metal ion binding"/>
    <property type="evidence" value="ECO:0007669"/>
    <property type="project" value="UniProtKB-UniRule"/>
</dbReference>
<sequence>MMKEIPVQEAVGRVLFHDITRIVPGEFDGRAFKKGHIIEESDVAKLLKLGKDNIYILDLEEGFVHENESALRIAKAAIGEGIQFSEPVEGKVTMSSITRGLLKVNVAALDRINAIDEIVLATLHTNQEVLPRKQIAGTRIIPLFTEEDNIHEVEMICREHYPVITVKPFRSLKVGLVTTGNEVFHGRIEDKFGPVVRGKVEELGSTVLRQILVSDNVPMTVKAIRDLIDEGAEMIVATGGMSVDPDDRTPASIRAAGGRVVTYGSPTFPGAMFMLAYIGDVPVIGLPGCAMYRKATVFDLIVPRILAGETVTRADFTGLGHGGFCSGCIECRYPNCGFGK</sequence>
<name>A5GB49_GEOUR</name>
<dbReference type="SMART" id="SM00852">
    <property type="entry name" value="MoCF_biosynth"/>
    <property type="match status" value="1"/>
</dbReference>
<dbReference type="InterPro" id="IPR036425">
    <property type="entry name" value="MoaB/Mog-like_dom_sf"/>
</dbReference>
<dbReference type="GO" id="GO:0016779">
    <property type="term" value="F:nucleotidyltransferase activity"/>
    <property type="evidence" value="ECO:0007669"/>
    <property type="project" value="UniProtKB-KW"/>
</dbReference>
<accession>A5GB49</accession>
<dbReference type="KEGG" id="gur:Gura_0997"/>
<keyword evidence="4" id="KW-1185">Reference proteome</keyword>
<keyword evidence="1" id="KW-0460">Magnesium</keyword>
<dbReference type="SUPFAM" id="SSF53218">
    <property type="entry name" value="Molybdenum cofactor biosynthesis proteins"/>
    <property type="match status" value="1"/>
</dbReference>
<keyword evidence="1" id="KW-0479">Metal-binding</keyword>
<keyword evidence="3" id="KW-0548">Nucleotidyltransferase</keyword>
<proteinExistence type="inferred from homology"/>
<dbReference type="GO" id="GO:0005829">
    <property type="term" value="C:cytosol"/>
    <property type="evidence" value="ECO:0007669"/>
    <property type="project" value="TreeGrafter"/>
</dbReference>